<dbReference type="InterPro" id="IPR000847">
    <property type="entry name" value="LysR_HTH_N"/>
</dbReference>
<dbReference type="PRINTS" id="PR00039">
    <property type="entry name" value="HTHLYSR"/>
</dbReference>
<dbReference type="EMBL" id="QJTF01000004">
    <property type="protein sequence ID" value="PYE89202.1"/>
    <property type="molecule type" value="Genomic_DNA"/>
</dbReference>
<protein>
    <submittedName>
        <fullName evidence="6">LysR family transcriptional regulator</fullName>
    </submittedName>
</protein>
<dbReference type="Pfam" id="PF03466">
    <property type="entry name" value="LysR_substrate"/>
    <property type="match status" value="1"/>
</dbReference>
<feature type="domain" description="HTH lysR-type" evidence="5">
    <location>
        <begin position="6"/>
        <end position="63"/>
    </location>
</feature>
<dbReference type="Proteomes" id="UP000247454">
    <property type="component" value="Unassembled WGS sequence"/>
</dbReference>
<dbReference type="InterPro" id="IPR036388">
    <property type="entry name" value="WH-like_DNA-bd_sf"/>
</dbReference>
<comment type="caution">
    <text evidence="6">The sequence shown here is derived from an EMBL/GenBank/DDBJ whole genome shotgun (WGS) entry which is preliminary data.</text>
</comment>
<dbReference type="SUPFAM" id="SSF53850">
    <property type="entry name" value="Periplasmic binding protein-like II"/>
    <property type="match status" value="1"/>
</dbReference>
<dbReference type="Gene3D" id="1.10.10.10">
    <property type="entry name" value="Winged helix-like DNA-binding domain superfamily/Winged helix DNA-binding domain"/>
    <property type="match status" value="1"/>
</dbReference>
<dbReference type="InterPro" id="IPR058163">
    <property type="entry name" value="LysR-type_TF_proteobact-type"/>
</dbReference>
<keyword evidence="7" id="KW-1185">Reference proteome</keyword>
<dbReference type="RefSeq" id="WP_110749473.1">
    <property type="nucleotide sequence ID" value="NZ_QJTF01000004.1"/>
</dbReference>
<dbReference type="Gene3D" id="3.40.190.290">
    <property type="match status" value="1"/>
</dbReference>
<proteinExistence type="inferred from homology"/>
<dbReference type="CDD" id="cd08422">
    <property type="entry name" value="PBP2_CrgA_like"/>
    <property type="match status" value="1"/>
</dbReference>
<evidence type="ECO:0000313" key="6">
    <source>
        <dbReference type="EMBL" id="PYE89202.1"/>
    </source>
</evidence>
<dbReference type="PANTHER" id="PTHR30537:SF5">
    <property type="entry name" value="HTH-TYPE TRANSCRIPTIONAL ACTIVATOR TTDR-RELATED"/>
    <property type="match status" value="1"/>
</dbReference>
<organism evidence="6 7">
    <name type="scientific">Phyllobacterium leguminum</name>
    <dbReference type="NCBI Taxonomy" id="314237"/>
    <lineage>
        <taxon>Bacteria</taxon>
        <taxon>Pseudomonadati</taxon>
        <taxon>Pseudomonadota</taxon>
        <taxon>Alphaproteobacteria</taxon>
        <taxon>Hyphomicrobiales</taxon>
        <taxon>Phyllobacteriaceae</taxon>
        <taxon>Phyllobacterium</taxon>
    </lineage>
</organism>
<dbReference type="SUPFAM" id="SSF46785">
    <property type="entry name" value="Winged helix' DNA-binding domain"/>
    <property type="match status" value="1"/>
</dbReference>
<evidence type="ECO:0000259" key="5">
    <source>
        <dbReference type="PROSITE" id="PS50931"/>
    </source>
</evidence>
<dbReference type="GO" id="GO:0003700">
    <property type="term" value="F:DNA-binding transcription factor activity"/>
    <property type="evidence" value="ECO:0007669"/>
    <property type="project" value="InterPro"/>
</dbReference>
<reference evidence="6 7" key="1">
    <citation type="submission" date="2018-06" db="EMBL/GenBank/DDBJ databases">
        <title>Genomic Encyclopedia of Type Strains, Phase III (KMG-III): the genomes of soil and plant-associated and newly described type strains.</title>
        <authorList>
            <person name="Whitman W."/>
        </authorList>
    </citation>
    <scope>NUCLEOTIDE SEQUENCE [LARGE SCALE GENOMIC DNA]</scope>
    <source>
        <strain evidence="6 7">ORS 1419</strain>
    </source>
</reference>
<evidence type="ECO:0000256" key="2">
    <source>
        <dbReference type="ARBA" id="ARBA00023015"/>
    </source>
</evidence>
<keyword evidence="3" id="KW-0238">DNA-binding</keyword>
<evidence type="ECO:0000256" key="4">
    <source>
        <dbReference type="ARBA" id="ARBA00023163"/>
    </source>
</evidence>
<dbReference type="Pfam" id="PF00126">
    <property type="entry name" value="HTH_1"/>
    <property type="match status" value="1"/>
</dbReference>
<dbReference type="OrthoDB" id="8300238at2"/>
<dbReference type="FunFam" id="1.10.10.10:FF:000001">
    <property type="entry name" value="LysR family transcriptional regulator"/>
    <property type="match status" value="1"/>
</dbReference>
<dbReference type="PANTHER" id="PTHR30537">
    <property type="entry name" value="HTH-TYPE TRANSCRIPTIONAL REGULATOR"/>
    <property type="match status" value="1"/>
</dbReference>
<evidence type="ECO:0000256" key="1">
    <source>
        <dbReference type="ARBA" id="ARBA00009437"/>
    </source>
</evidence>
<sequence>MPNLLNETSGLLAFVRTVDAGSFSAAARDLSTTPSAISKSVARLERRIGTRLFLRSTRALTLTQDGQAFFERVAPLLRELDSSDEIIGAGPTLSGRLRISMPGELARLLLPRLLAGFASAYPHLHLDIGLTDRFVNLVREDYDVVLRVGHPTEGDLIVRPLTDLPMVIVASPAFLDHWERPDSAEALKRLPFARYAMDGIPLPVRLADGSAFIPTGRIDCDSATTLIEAARSGLGAAYLMRCLVAEELEAGTLVDVAPRIALPRLPLNALHAFGRTVPLRVKLFCDYIAAEAKAIVAM</sequence>
<comment type="similarity">
    <text evidence="1">Belongs to the LysR transcriptional regulatory family.</text>
</comment>
<dbReference type="InterPro" id="IPR005119">
    <property type="entry name" value="LysR_subst-bd"/>
</dbReference>
<dbReference type="PROSITE" id="PS50931">
    <property type="entry name" value="HTH_LYSR"/>
    <property type="match status" value="1"/>
</dbReference>
<keyword evidence="4" id="KW-0804">Transcription</keyword>
<dbReference type="InterPro" id="IPR036390">
    <property type="entry name" value="WH_DNA-bd_sf"/>
</dbReference>
<dbReference type="AlphaFoldDB" id="A0A318T3E1"/>
<evidence type="ECO:0000256" key="3">
    <source>
        <dbReference type="ARBA" id="ARBA00023125"/>
    </source>
</evidence>
<name>A0A318T3E1_9HYPH</name>
<dbReference type="GO" id="GO:0003677">
    <property type="term" value="F:DNA binding"/>
    <property type="evidence" value="ECO:0007669"/>
    <property type="project" value="UniProtKB-KW"/>
</dbReference>
<gene>
    <name evidence="6" type="ORF">C7477_10437</name>
</gene>
<evidence type="ECO:0000313" key="7">
    <source>
        <dbReference type="Proteomes" id="UP000247454"/>
    </source>
</evidence>
<keyword evidence="2" id="KW-0805">Transcription regulation</keyword>
<accession>A0A318T3E1</accession>